<dbReference type="AlphaFoldDB" id="W1PW24"/>
<protein>
    <submittedName>
        <fullName evidence="2">Uncharacterized protein</fullName>
    </submittedName>
</protein>
<dbReference type="Proteomes" id="UP000017836">
    <property type="component" value="Unassembled WGS sequence"/>
</dbReference>
<gene>
    <name evidence="2" type="ORF">AMTR_s00025p00038770</name>
</gene>
<evidence type="ECO:0000256" key="1">
    <source>
        <dbReference type="SAM" id="MobiDB-lite"/>
    </source>
</evidence>
<proteinExistence type="predicted"/>
<sequence length="130" mass="14027">YQFLMSCMDVHPCPPLPSLCDNYIHLFRPAASTCTTRLSSSSKSSPPGSTLISSPGNLISSAPSSLVSPATIPSLASPPLPSANLISLRGLHFSSQEHFLAKSLIDHFHPRSGDLRGIERWGQQIWESLS</sequence>
<reference evidence="3" key="1">
    <citation type="journal article" date="2013" name="Science">
        <title>The Amborella genome and the evolution of flowering plants.</title>
        <authorList>
            <consortium name="Amborella Genome Project"/>
        </authorList>
    </citation>
    <scope>NUCLEOTIDE SEQUENCE [LARGE SCALE GENOMIC DNA]</scope>
</reference>
<feature type="non-terminal residue" evidence="2">
    <location>
        <position position="1"/>
    </location>
</feature>
<keyword evidence="3" id="KW-1185">Reference proteome</keyword>
<evidence type="ECO:0000313" key="3">
    <source>
        <dbReference type="Proteomes" id="UP000017836"/>
    </source>
</evidence>
<accession>W1PW24</accession>
<feature type="compositionally biased region" description="Low complexity" evidence="1">
    <location>
        <begin position="37"/>
        <end position="55"/>
    </location>
</feature>
<dbReference type="HOGENOM" id="CLU_1943524_0_0_1"/>
<feature type="region of interest" description="Disordered" evidence="1">
    <location>
        <begin position="37"/>
        <end position="56"/>
    </location>
</feature>
<dbReference type="Gramene" id="ERN12303">
    <property type="protein sequence ID" value="ERN12303"/>
    <property type="gene ID" value="AMTR_s00025p00038770"/>
</dbReference>
<organism evidence="2 3">
    <name type="scientific">Amborella trichopoda</name>
    <dbReference type="NCBI Taxonomy" id="13333"/>
    <lineage>
        <taxon>Eukaryota</taxon>
        <taxon>Viridiplantae</taxon>
        <taxon>Streptophyta</taxon>
        <taxon>Embryophyta</taxon>
        <taxon>Tracheophyta</taxon>
        <taxon>Spermatophyta</taxon>
        <taxon>Magnoliopsida</taxon>
        <taxon>Amborellales</taxon>
        <taxon>Amborellaceae</taxon>
        <taxon>Amborella</taxon>
    </lineage>
</organism>
<dbReference type="EMBL" id="KI392614">
    <property type="protein sequence ID" value="ERN12303.1"/>
    <property type="molecule type" value="Genomic_DNA"/>
</dbReference>
<evidence type="ECO:0000313" key="2">
    <source>
        <dbReference type="EMBL" id="ERN12303.1"/>
    </source>
</evidence>
<name>W1PW24_AMBTC</name>